<accession>A0A507ECR7</accession>
<reference evidence="6 7" key="1">
    <citation type="journal article" date="2019" name="Sci. Rep.">
        <title>Comparative genomics of chytrid fungi reveal insights into the obligate biotrophic and pathogenic lifestyle of Synchytrium endobioticum.</title>
        <authorList>
            <person name="van de Vossenberg B.T.L.H."/>
            <person name="Warris S."/>
            <person name="Nguyen H.D.T."/>
            <person name="van Gent-Pelzer M.P.E."/>
            <person name="Joly D.L."/>
            <person name="van de Geest H.C."/>
            <person name="Bonants P.J.M."/>
            <person name="Smith D.S."/>
            <person name="Levesque C.A."/>
            <person name="van der Lee T.A.J."/>
        </authorList>
    </citation>
    <scope>NUCLEOTIDE SEQUENCE [LARGE SCALE GENOMIC DNA]</scope>
    <source>
        <strain evidence="6 7">CBS 809.83</strain>
    </source>
</reference>
<name>A0A507ECR7_9FUNG</name>
<keyword evidence="2" id="KW-0812">Transmembrane</keyword>
<dbReference type="GO" id="GO:0016020">
    <property type="term" value="C:membrane"/>
    <property type="evidence" value="ECO:0007669"/>
    <property type="project" value="UniProtKB-SubCell"/>
</dbReference>
<keyword evidence="4" id="KW-0472">Membrane</keyword>
<dbReference type="STRING" id="109895.A0A507ECR7"/>
<gene>
    <name evidence="6" type="ORF">PhCBS80983_g01567</name>
</gene>
<evidence type="ECO:0000256" key="2">
    <source>
        <dbReference type="ARBA" id="ARBA00022692"/>
    </source>
</evidence>
<dbReference type="InterPro" id="IPR006694">
    <property type="entry name" value="Fatty_acid_hydroxylase"/>
</dbReference>
<dbReference type="AlphaFoldDB" id="A0A507ECR7"/>
<comment type="caution">
    <text evidence="6">The sequence shown here is derived from an EMBL/GenBank/DDBJ whole genome shotgun (WGS) entry which is preliminary data.</text>
</comment>
<evidence type="ECO:0000256" key="1">
    <source>
        <dbReference type="ARBA" id="ARBA00004370"/>
    </source>
</evidence>
<keyword evidence="3" id="KW-1133">Transmembrane helix</keyword>
<dbReference type="Proteomes" id="UP000318582">
    <property type="component" value="Unassembled WGS sequence"/>
</dbReference>
<evidence type="ECO:0000256" key="4">
    <source>
        <dbReference type="ARBA" id="ARBA00023136"/>
    </source>
</evidence>
<dbReference type="GO" id="GO:0008610">
    <property type="term" value="P:lipid biosynthetic process"/>
    <property type="evidence" value="ECO:0007669"/>
    <property type="project" value="InterPro"/>
</dbReference>
<evidence type="ECO:0000259" key="5">
    <source>
        <dbReference type="Pfam" id="PF04116"/>
    </source>
</evidence>
<evidence type="ECO:0000313" key="6">
    <source>
        <dbReference type="EMBL" id="TPX60850.1"/>
    </source>
</evidence>
<evidence type="ECO:0000256" key="3">
    <source>
        <dbReference type="ARBA" id="ARBA00022989"/>
    </source>
</evidence>
<dbReference type="InterPro" id="IPR050307">
    <property type="entry name" value="Sterol_Desaturase_Related"/>
</dbReference>
<dbReference type="Pfam" id="PF04116">
    <property type="entry name" value="FA_hydroxylase"/>
    <property type="match status" value="1"/>
</dbReference>
<dbReference type="GO" id="GO:0005506">
    <property type="term" value="F:iron ion binding"/>
    <property type="evidence" value="ECO:0007669"/>
    <property type="project" value="InterPro"/>
</dbReference>
<dbReference type="PANTHER" id="PTHR11863">
    <property type="entry name" value="STEROL DESATURASE"/>
    <property type="match status" value="1"/>
</dbReference>
<dbReference type="EMBL" id="QEAQ01000012">
    <property type="protein sequence ID" value="TPX60850.1"/>
    <property type="molecule type" value="Genomic_DNA"/>
</dbReference>
<comment type="subcellular location">
    <subcellularLocation>
        <location evidence="1">Membrane</location>
    </subcellularLocation>
</comment>
<evidence type="ECO:0000313" key="7">
    <source>
        <dbReference type="Proteomes" id="UP000318582"/>
    </source>
</evidence>
<protein>
    <recommendedName>
        <fullName evidence="5">Fatty acid hydroxylase domain-containing protein</fullName>
    </recommendedName>
</protein>
<sequence>MHYGPFYKHIHKQHHEFSAPFGIAAEYAHPIETVVFIGPVTLLMIGVDVHVVTMAIWLAVRLIETVDVHAGYDLPWSIHKWMQFFGGADFHDYRHMAFIGNYSSSFRWWDWFFGTDAAYNAWKAK</sequence>
<keyword evidence="7" id="KW-1185">Reference proteome</keyword>
<organism evidence="6 7">
    <name type="scientific">Powellomyces hirtus</name>
    <dbReference type="NCBI Taxonomy" id="109895"/>
    <lineage>
        <taxon>Eukaryota</taxon>
        <taxon>Fungi</taxon>
        <taxon>Fungi incertae sedis</taxon>
        <taxon>Chytridiomycota</taxon>
        <taxon>Chytridiomycota incertae sedis</taxon>
        <taxon>Chytridiomycetes</taxon>
        <taxon>Spizellomycetales</taxon>
        <taxon>Powellomycetaceae</taxon>
        <taxon>Powellomyces</taxon>
    </lineage>
</organism>
<proteinExistence type="predicted"/>
<feature type="domain" description="Fatty acid hydroxylase" evidence="5">
    <location>
        <begin position="1"/>
        <end position="115"/>
    </location>
</feature>
<dbReference type="GO" id="GO:0016491">
    <property type="term" value="F:oxidoreductase activity"/>
    <property type="evidence" value="ECO:0007669"/>
    <property type="project" value="InterPro"/>
</dbReference>